<evidence type="ECO:0000313" key="3">
    <source>
        <dbReference type="EMBL" id="SEU40284.1"/>
    </source>
</evidence>
<evidence type="ECO:0008006" key="6">
    <source>
        <dbReference type="Google" id="ProtNLM"/>
    </source>
</evidence>
<keyword evidence="4" id="KW-1185">Reference proteome</keyword>
<proteinExistence type="predicted"/>
<feature type="chain" id="PRO_5022993514" description="Lipoprotein" evidence="1">
    <location>
        <begin position="24"/>
        <end position="178"/>
    </location>
</feature>
<reference evidence="3 4" key="1">
    <citation type="submission" date="2016-10" db="EMBL/GenBank/DDBJ databases">
        <authorList>
            <person name="Varghese N."/>
            <person name="Submissions S."/>
        </authorList>
    </citation>
    <scope>NUCLEOTIDE SEQUENCE [LARGE SCALE GENOMIC DNA]</scope>
    <source>
        <strain evidence="3 4">DSM 16525</strain>
    </source>
</reference>
<gene>
    <name evidence="2" type="ORF">MFU01_67410</name>
    <name evidence="3" type="ORF">SAMN05443572_11566</name>
</gene>
<dbReference type="EMBL" id="BJXR01000049">
    <property type="protein sequence ID" value="GEN11704.1"/>
    <property type="molecule type" value="Genomic_DNA"/>
</dbReference>
<dbReference type="AlphaFoldDB" id="A0A511TBZ5"/>
<organism evidence="2 5">
    <name type="scientific">Myxococcus fulvus</name>
    <dbReference type="NCBI Taxonomy" id="33"/>
    <lineage>
        <taxon>Bacteria</taxon>
        <taxon>Pseudomonadati</taxon>
        <taxon>Myxococcota</taxon>
        <taxon>Myxococcia</taxon>
        <taxon>Myxococcales</taxon>
        <taxon>Cystobacterineae</taxon>
        <taxon>Myxococcaceae</taxon>
        <taxon>Myxococcus</taxon>
    </lineage>
</organism>
<dbReference type="RefSeq" id="WP_074959012.1">
    <property type="nucleotide sequence ID" value="NZ_BJXR01000049.1"/>
</dbReference>
<dbReference type="Proteomes" id="UP000321514">
    <property type="component" value="Unassembled WGS sequence"/>
</dbReference>
<reference evidence="2 5" key="2">
    <citation type="submission" date="2019-07" db="EMBL/GenBank/DDBJ databases">
        <title>Whole genome shotgun sequence of Myxococcus fulvus NBRC 100333.</title>
        <authorList>
            <person name="Hosoyama A."/>
            <person name="Uohara A."/>
            <person name="Ohji S."/>
            <person name="Ichikawa N."/>
        </authorList>
    </citation>
    <scope>NUCLEOTIDE SEQUENCE [LARGE SCALE GENOMIC DNA]</scope>
    <source>
        <strain evidence="2 5">NBRC 100333</strain>
    </source>
</reference>
<feature type="signal peptide" evidence="1">
    <location>
        <begin position="1"/>
        <end position="23"/>
    </location>
</feature>
<evidence type="ECO:0000256" key="1">
    <source>
        <dbReference type="SAM" id="SignalP"/>
    </source>
</evidence>
<keyword evidence="1" id="KW-0732">Signal</keyword>
<protein>
    <recommendedName>
        <fullName evidence="6">Lipoprotein</fullName>
    </recommendedName>
</protein>
<name>A0A511TBZ5_MYXFU</name>
<comment type="caution">
    <text evidence="2">The sequence shown here is derived from an EMBL/GenBank/DDBJ whole genome shotgun (WGS) entry which is preliminary data.</text>
</comment>
<dbReference type="OrthoDB" id="5383234at2"/>
<evidence type="ECO:0000313" key="5">
    <source>
        <dbReference type="Proteomes" id="UP000321514"/>
    </source>
</evidence>
<sequence length="178" mass="18411">MKTRVNRLIVTLAVLAMSTGASAAPSNVCGGQGSPPSGFPSCVWSVPVAGGEALLDTVGTASASEVRQALAEGRAPQLSAHVLSDAEGALAVEALLFVAGSLPDVVVGELPTYAPPLGDAQVSVLGGTLEGPFGSSGQEAMFKFYFYNWGGGHWTIVLEFSEHNGVMYDSKFGWFDLM</sequence>
<evidence type="ECO:0000313" key="2">
    <source>
        <dbReference type="EMBL" id="GEN11704.1"/>
    </source>
</evidence>
<evidence type="ECO:0000313" key="4">
    <source>
        <dbReference type="Proteomes" id="UP000183760"/>
    </source>
</evidence>
<dbReference type="EMBL" id="FOIB01000015">
    <property type="protein sequence ID" value="SEU40284.1"/>
    <property type="molecule type" value="Genomic_DNA"/>
</dbReference>
<dbReference type="Proteomes" id="UP000183760">
    <property type="component" value="Unassembled WGS sequence"/>
</dbReference>
<accession>A0A511TBZ5</accession>